<dbReference type="PATRIC" id="fig|55758.3.peg.235"/>
<keyword evidence="1" id="KW-1133">Transmembrane helix</keyword>
<comment type="caution">
    <text evidence="2">The sequence shown here is derived from an EMBL/GenBank/DDBJ whole genome shotgun (WGS) entry which is preliminary data.</text>
</comment>
<organism evidence="2 3">
    <name type="scientific">Methanobrevibacter filiformis</name>
    <dbReference type="NCBI Taxonomy" id="55758"/>
    <lineage>
        <taxon>Archaea</taxon>
        <taxon>Methanobacteriati</taxon>
        <taxon>Methanobacteriota</taxon>
        <taxon>Methanomada group</taxon>
        <taxon>Methanobacteria</taxon>
        <taxon>Methanobacteriales</taxon>
        <taxon>Methanobacteriaceae</taxon>
        <taxon>Methanobrevibacter</taxon>
    </lineage>
</organism>
<evidence type="ECO:0000313" key="3">
    <source>
        <dbReference type="Proteomes" id="UP000077066"/>
    </source>
</evidence>
<evidence type="ECO:0000256" key="1">
    <source>
        <dbReference type="SAM" id="Phobius"/>
    </source>
</evidence>
<accession>A0A166F5T0</accession>
<name>A0A166F5T0_9EURY</name>
<sequence>MGIDKPYLTTISVIIIIVGVLFLVFPSVIYSIPGLGTYATNYISPYIIGIPIMMIGISTLFYPRVLIFIAVIVVITVILLQVIGVHIFF</sequence>
<keyword evidence="1" id="KW-0472">Membrane</keyword>
<feature type="transmembrane region" description="Helical" evidence="1">
    <location>
        <begin position="7"/>
        <end position="30"/>
    </location>
</feature>
<keyword evidence="1" id="KW-0812">Transmembrane</keyword>
<evidence type="ECO:0008006" key="4">
    <source>
        <dbReference type="Google" id="ProtNLM"/>
    </source>
</evidence>
<evidence type="ECO:0000313" key="2">
    <source>
        <dbReference type="EMBL" id="KZX17344.1"/>
    </source>
</evidence>
<reference evidence="2 3" key="1">
    <citation type="submission" date="2016-04" db="EMBL/GenBank/DDBJ databases">
        <title>Genome sequence of Methanobrevibacter filiformis DSM 11501.</title>
        <authorList>
            <person name="Poehlein A."/>
            <person name="Seedorf H."/>
            <person name="Daniel R."/>
        </authorList>
    </citation>
    <scope>NUCLEOTIDE SEQUENCE [LARGE SCALE GENOMIC DNA]</scope>
    <source>
        <strain evidence="2 3">DSM 11501</strain>
    </source>
</reference>
<gene>
    <name evidence="2" type="ORF">MBFIL_02130</name>
</gene>
<feature type="transmembrane region" description="Helical" evidence="1">
    <location>
        <begin position="42"/>
        <end position="62"/>
    </location>
</feature>
<dbReference type="Proteomes" id="UP000077066">
    <property type="component" value="Unassembled WGS sequence"/>
</dbReference>
<feature type="transmembrane region" description="Helical" evidence="1">
    <location>
        <begin position="67"/>
        <end position="88"/>
    </location>
</feature>
<keyword evidence="3" id="KW-1185">Reference proteome</keyword>
<dbReference type="AlphaFoldDB" id="A0A166F5T0"/>
<dbReference type="RefSeq" id="WP_211261682.1">
    <property type="nucleotide sequence ID" value="NZ_LWMT01000026.1"/>
</dbReference>
<dbReference type="EMBL" id="LWMT01000026">
    <property type="protein sequence ID" value="KZX17344.1"/>
    <property type="molecule type" value="Genomic_DNA"/>
</dbReference>
<proteinExistence type="predicted"/>
<protein>
    <recommendedName>
        <fullName evidence="4">DUF131 domain-containing protein</fullName>
    </recommendedName>
</protein>